<dbReference type="InterPro" id="IPR029044">
    <property type="entry name" value="Nucleotide-diphossugar_trans"/>
</dbReference>
<dbReference type="Pfam" id="PF02348">
    <property type="entry name" value="CTP_transf_3"/>
    <property type="match status" value="1"/>
</dbReference>
<dbReference type="Proteomes" id="UP000632339">
    <property type="component" value="Unassembled WGS sequence"/>
</dbReference>
<dbReference type="CDD" id="cd02513">
    <property type="entry name" value="CMP-NeuAc_Synthase"/>
    <property type="match status" value="1"/>
</dbReference>
<dbReference type="PANTHER" id="PTHR21485:SF6">
    <property type="entry name" value="N-ACYLNEURAMINATE CYTIDYLYLTRANSFERASE-RELATED"/>
    <property type="match status" value="1"/>
</dbReference>
<name>A0ABQ2II50_9BACT</name>
<organism evidence="1 2">
    <name type="scientific">Dyadobacter beijingensis</name>
    <dbReference type="NCBI Taxonomy" id="365489"/>
    <lineage>
        <taxon>Bacteria</taxon>
        <taxon>Pseudomonadati</taxon>
        <taxon>Bacteroidota</taxon>
        <taxon>Cytophagia</taxon>
        <taxon>Cytophagales</taxon>
        <taxon>Spirosomataceae</taxon>
        <taxon>Dyadobacter</taxon>
    </lineage>
</organism>
<sequence length="268" mass="29413">MSHFPKILALIPARAGSKGAPGKNMKWLGGIPLGGTPLGGTPLGGIPLIQYTIEAALHSKMFDKVLVSTDSPETAIFASHFEGISVPFLRPPHLATDDTCMADVARHALTYAECAWGRFEWVVLLQPTCPFRAPGLIDNAIRHLLSTNADSLVTVRKIPDAFNPHWAYHLADDQLVKTISSAEHAPIPCRQQLPCAYHRDGAIYITRASLIRNGQIMGGKIIPWFNETDHWVNIDTMADWARAENLLQTWKKHTPNTSSSSLPILSPC</sequence>
<dbReference type="RefSeq" id="WP_019944997.1">
    <property type="nucleotide sequence ID" value="NZ_BMLI01000003.1"/>
</dbReference>
<dbReference type="EMBL" id="BMLI01000003">
    <property type="protein sequence ID" value="GGN10573.1"/>
    <property type="molecule type" value="Genomic_DNA"/>
</dbReference>
<proteinExistence type="predicted"/>
<comment type="caution">
    <text evidence="1">The sequence shown here is derived from an EMBL/GenBank/DDBJ whole genome shotgun (WGS) entry which is preliminary data.</text>
</comment>
<evidence type="ECO:0008006" key="3">
    <source>
        <dbReference type="Google" id="ProtNLM"/>
    </source>
</evidence>
<dbReference type="InterPro" id="IPR003329">
    <property type="entry name" value="Cytidylyl_trans"/>
</dbReference>
<accession>A0ABQ2II50</accession>
<dbReference type="InterPro" id="IPR050793">
    <property type="entry name" value="CMP-NeuNAc_synthase"/>
</dbReference>
<dbReference type="Gene3D" id="3.90.550.10">
    <property type="entry name" value="Spore Coat Polysaccharide Biosynthesis Protein SpsA, Chain A"/>
    <property type="match status" value="2"/>
</dbReference>
<dbReference type="SUPFAM" id="SSF53448">
    <property type="entry name" value="Nucleotide-diphospho-sugar transferases"/>
    <property type="match status" value="1"/>
</dbReference>
<protein>
    <recommendedName>
        <fullName evidence="3">N-acylneuraminate cytidylyltransferase</fullName>
    </recommendedName>
</protein>
<gene>
    <name evidence="1" type="primary">neuA</name>
    <name evidence="1" type="ORF">GCM10010967_53060</name>
</gene>
<keyword evidence="2" id="KW-1185">Reference proteome</keyword>
<dbReference type="PANTHER" id="PTHR21485">
    <property type="entry name" value="HAD SUPERFAMILY MEMBERS CMAS AND KDSC"/>
    <property type="match status" value="1"/>
</dbReference>
<reference evidence="2" key="1">
    <citation type="journal article" date="2019" name="Int. J. Syst. Evol. Microbiol.">
        <title>The Global Catalogue of Microorganisms (GCM) 10K type strain sequencing project: providing services to taxonomists for standard genome sequencing and annotation.</title>
        <authorList>
            <consortium name="The Broad Institute Genomics Platform"/>
            <consortium name="The Broad Institute Genome Sequencing Center for Infectious Disease"/>
            <person name="Wu L."/>
            <person name="Ma J."/>
        </authorList>
    </citation>
    <scope>NUCLEOTIDE SEQUENCE [LARGE SCALE GENOMIC DNA]</scope>
    <source>
        <strain evidence="2">CGMCC 1.6375</strain>
    </source>
</reference>
<evidence type="ECO:0000313" key="1">
    <source>
        <dbReference type="EMBL" id="GGN10573.1"/>
    </source>
</evidence>
<evidence type="ECO:0000313" key="2">
    <source>
        <dbReference type="Proteomes" id="UP000632339"/>
    </source>
</evidence>